<dbReference type="InterPro" id="IPR051683">
    <property type="entry name" value="Enoyl-CoA_Hydratase/Isomerase"/>
</dbReference>
<dbReference type="Gene3D" id="3.90.226.10">
    <property type="entry name" value="2-enoyl-CoA Hydratase, Chain A, domain 1"/>
    <property type="match status" value="1"/>
</dbReference>
<organism evidence="2 3">
    <name type="scientific">Rhizorhabdus wittichii</name>
    <dbReference type="NCBI Taxonomy" id="160791"/>
    <lineage>
        <taxon>Bacteria</taxon>
        <taxon>Pseudomonadati</taxon>
        <taxon>Pseudomonadota</taxon>
        <taxon>Alphaproteobacteria</taxon>
        <taxon>Sphingomonadales</taxon>
        <taxon>Sphingomonadaceae</taxon>
        <taxon>Rhizorhabdus</taxon>
    </lineage>
</organism>
<reference evidence="2" key="2">
    <citation type="submission" date="2021-04" db="EMBL/GenBank/DDBJ databases">
        <title>Isolation and genomic analysis of the ibuprofen-degrading bacterium Sphingomonas strain MPO218.</title>
        <authorList>
            <person name="Aulestia M."/>
            <person name="Flores A."/>
            <person name="Mangas E.L."/>
            <person name="Perez-Pulido A.J."/>
            <person name="Santero E."/>
            <person name="Camacho E.M."/>
        </authorList>
    </citation>
    <scope>NUCLEOTIDE SEQUENCE</scope>
    <source>
        <strain evidence="2">MPO218</strain>
        <plasmid evidence="2">pIBU218</plasmid>
    </source>
</reference>
<gene>
    <name evidence="2" type="ORF">HRJ34_27625</name>
</gene>
<dbReference type="CDD" id="cd06558">
    <property type="entry name" value="crotonase-like"/>
    <property type="match status" value="1"/>
</dbReference>
<dbReference type="SUPFAM" id="SSF52096">
    <property type="entry name" value="ClpP/crotonase"/>
    <property type="match status" value="1"/>
</dbReference>
<evidence type="ECO:0000313" key="2">
    <source>
        <dbReference type="EMBL" id="QTH24848.1"/>
    </source>
</evidence>
<dbReference type="GO" id="GO:0003824">
    <property type="term" value="F:catalytic activity"/>
    <property type="evidence" value="ECO:0007669"/>
    <property type="project" value="UniProtKB-ARBA"/>
</dbReference>
<sequence length="278" mass="30892">MNAVTFPTVDLCFDGARATIAFNRPEKRNAMSPQVHADMHSALDEVERRGDVRLIVIVGRGDNFCAGMDLEEFLLGNFGDSDMFMRTMDLALSWMKRLRHFNGITISAVQGWCVGGGILVAGLCDLSVAASNARFSLSEINFAVIPGAGLTWMVARHLPRKVALYYLLTGQVFDGHKAAEIGLVNHVVPVADLSGEIDRLSTELAAKDRHAAVAIKRVFERSVEMDFDEAVEWESAKFFELSYTSRQKWLDVALQGFSNRKFKPALENYTTIGNRNIE</sequence>
<comment type="similarity">
    <text evidence="1">Belongs to the enoyl-CoA hydratase/isomerase family.</text>
</comment>
<name>A0A975D8X0_9SPHN</name>
<evidence type="ECO:0000313" key="3">
    <source>
        <dbReference type="Proteomes" id="UP000664914"/>
    </source>
</evidence>
<proteinExistence type="inferred from homology"/>
<dbReference type="Pfam" id="PF00378">
    <property type="entry name" value="ECH_1"/>
    <property type="match status" value="1"/>
</dbReference>
<protein>
    <submittedName>
        <fullName evidence="2">Enoyl-CoA hydratase/isomerase family protein</fullName>
    </submittedName>
</protein>
<dbReference type="GO" id="GO:0008300">
    <property type="term" value="P:isoprenoid catabolic process"/>
    <property type="evidence" value="ECO:0007669"/>
    <property type="project" value="TreeGrafter"/>
</dbReference>
<reference evidence="2" key="1">
    <citation type="submission" date="2020-07" db="EMBL/GenBank/DDBJ databases">
        <authorList>
            <person name="Camacho E."/>
        </authorList>
    </citation>
    <scope>NUCLEOTIDE SEQUENCE</scope>
    <source>
        <strain evidence="2">MPO218</strain>
        <plasmid evidence="2">pIBU218</plasmid>
    </source>
</reference>
<dbReference type="AlphaFoldDB" id="A0A975D8X0"/>
<dbReference type="InterPro" id="IPR001753">
    <property type="entry name" value="Enoyl-CoA_hydra/iso"/>
</dbReference>
<geneLocation type="plasmid" evidence="2 3">
    <name>pIBU218</name>
</geneLocation>
<keyword evidence="2" id="KW-0614">Plasmid</keyword>
<dbReference type="PANTHER" id="PTHR42964">
    <property type="entry name" value="ENOYL-COA HYDRATASE"/>
    <property type="match status" value="1"/>
</dbReference>
<accession>A0A975D8X0</accession>
<dbReference type="InterPro" id="IPR029045">
    <property type="entry name" value="ClpP/crotonase-like_dom_sf"/>
</dbReference>
<dbReference type="Proteomes" id="UP000664914">
    <property type="component" value="Plasmid pIBU218"/>
</dbReference>
<dbReference type="RefSeq" id="WP_208634559.1">
    <property type="nucleotide sequence ID" value="NZ_CP059320.1"/>
</dbReference>
<dbReference type="EMBL" id="CP059320">
    <property type="protein sequence ID" value="QTH24848.1"/>
    <property type="molecule type" value="Genomic_DNA"/>
</dbReference>
<evidence type="ECO:0000256" key="1">
    <source>
        <dbReference type="ARBA" id="ARBA00005254"/>
    </source>
</evidence>
<dbReference type="PANTHER" id="PTHR42964:SF1">
    <property type="entry name" value="POLYKETIDE BIOSYNTHESIS ENOYL-COA HYDRATASE PKSH-RELATED"/>
    <property type="match status" value="1"/>
</dbReference>